<dbReference type="Proteomes" id="UP000464495">
    <property type="component" value="Chromosome"/>
</dbReference>
<protein>
    <submittedName>
        <fullName evidence="5">TldD/PmbA family protein</fullName>
    </submittedName>
</protein>
<evidence type="ECO:0000313" key="6">
    <source>
        <dbReference type="Proteomes" id="UP000464495"/>
    </source>
</evidence>
<dbReference type="KEGG" id="amaq:GO499_17095"/>
<comment type="similarity">
    <text evidence="1">Belongs to the peptidase U62 family.</text>
</comment>
<dbReference type="Gene3D" id="3.30.2290.10">
    <property type="entry name" value="PmbA/TldD superfamily"/>
    <property type="match status" value="1"/>
</dbReference>
<sequence length="448" mass="46737">MSVDLKDLAHQLLAAAKKAGAEASDVLVAEDNGTSMEIRGGALEQAERAEGVDLGLRVLMGQRQACVAISDSRPAAIAEMAARAVAMAKEAPEDPDIGLATQDQLATGWDVAALDLEDTVAAPTPPDLEDLARRAEAAAMAKKGITQVSDAGASAGRTRIYLATSNGFEGGYARTSFGISCVAICGEGLAMERDYAYETRMHMADMPDAESIGALAAERALARAGSKRPKTGAYPVIFDERISSGLIGHLISAINGASIARGTSWLKDAMGEQVLPEGLSITKEPGRKRASGSRPFDAEGLPVTERALVEDGILKSWLLDLGTARKLGLTPSGDAVRGTNGPPMPGLGNLSLTQGSQSLEDLIREMGEGFLVTSLMGASINANTGDYSRGASGFWVRGGEIAEPVNEGTIAGNLRDMLKTITPANDARQHLSRRVPSLRVEGLTIAGN</sequence>
<dbReference type="Pfam" id="PF19290">
    <property type="entry name" value="PmbA_TldD_2nd"/>
    <property type="match status" value="1"/>
</dbReference>
<dbReference type="InterPro" id="IPR036059">
    <property type="entry name" value="TldD/PmbA_sf"/>
</dbReference>
<feature type="domain" description="Metalloprotease TldD/E N-terminal" evidence="2">
    <location>
        <begin position="25"/>
        <end position="88"/>
    </location>
</feature>
<evidence type="ECO:0000259" key="3">
    <source>
        <dbReference type="Pfam" id="PF19289"/>
    </source>
</evidence>
<dbReference type="GO" id="GO:0005829">
    <property type="term" value="C:cytosol"/>
    <property type="evidence" value="ECO:0007669"/>
    <property type="project" value="TreeGrafter"/>
</dbReference>
<dbReference type="GO" id="GO:0006508">
    <property type="term" value="P:proteolysis"/>
    <property type="evidence" value="ECO:0007669"/>
    <property type="project" value="InterPro"/>
</dbReference>
<evidence type="ECO:0000259" key="2">
    <source>
        <dbReference type="Pfam" id="PF01523"/>
    </source>
</evidence>
<dbReference type="Pfam" id="PF19289">
    <property type="entry name" value="PmbA_TldD_3rd"/>
    <property type="match status" value="1"/>
</dbReference>
<dbReference type="InterPro" id="IPR047657">
    <property type="entry name" value="PmbA"/>
</dbReference>
<gene>
    <name evidence="5" type="ORF">GO499_17095</name>
</gene>
<dbReference type="PANTHER" id="PTHR43421">
    <property type="entry name" value="METALLOPROTEASE PMBA"/>
    <property type="match status" value="1"/>
</dbReference>
<dbReference type="GO" id="GO:0008237">
    <property type="term" value="F:metallopeptidase activity"/>
    <property type="evidence" value="ECO:0007669"/>
    <property type="project" value="InterPro"/>
</dbReference>
<dbReference type="PANTHER" id="PTHR43421:SF1">
    <property type="entry name" value="METALLOPROTEASE PMBA"/>
    <property type="match status" value="1"/>
</dbReference>
<accession>A0A6P1T4X9</accession>
<evidence type="ECO:0000259" key="4">
    <source>
        <dbReference type="Pfam" id="PF19290"/>
    </source>
</evidence>
<dbReference type="InterPro" id="IPR045570">
    <property type="entry name" value="Metalloprtase-TldD/E_cen_dom"/>
</dbReference>
<organism evidence="5 6">
    <name type="scientific">Algicella marina</name>
    <dbReference type="NCBI Taxonomy" id="2683284"/>
    <lineage>
        <taxon>Bacteria</taxon>
        <taxon>Pseudomonadati</taxon>
        <taxon>Pseudomonadota</taxon>
        <taxon>Alphaproteobacteria</taxon>
        <taxon>Rhodobacterales</taxon>
        <taxon>Paracoccaceae</taxon>
        <taxon>Algicella</taxon>
    </lineage>
</organism>
<dbReference type="InterPro" id="IPR045569">
    <property type="entry name" value="Metalloprtase-TldD/E_C"/>
</dbReference>
<keyword evidence="6" id="KW-1185">Reference proteome</keyword>
<feature type="domain" description="Metalloprotease TldD/E central" evidence="4">
    <location>
        <begin position="122"/>
        <end position="223"/>
    </location>
</feature>
<dbReference type="RefSeq" id="WP_161863314.1">
    <property type="nucleotide sequence ID" value="NZ_CP046620.1"/>
</dbReference>
<proteinExistence type="inferred from homology"/>
<evidence type="ECO:0000313" key="5">
    <source>
        <dbReference type="EMBL" id="QHQ36770.1"/>
    </source>
</evidence>
<evidence type="ECO:0000256" key="1">
    <source>
        <dbReference type="ARBA" id="ARBA00005836"/>
    </source>
</evidence>
<dbReference type="AlphaFoldDB" id="A0A6P1T4X9"/>
<reference evidence="5 6" key="1">
    <citation type="submission" date="2019-12" db="EMBL/GenBank/DDBJ databases">
        <title>Complete genome sequence of Algicella marina strain 9Alg 56(T) isolated from the red alga Tichocarpus crinitus.</title>
        <authorList>
            <person name="Kim S.-G."/>
            <person name="Nedashkovskaya O.I."/>
        </authorList>
    </citation>
    <scope>NUCLEOTIDE SEQUENCE [LARGE SCALE GENOMIC DNA]</scope>
    <source>
        <strain evidence="5 6">9Alg 56</strain>
    </source>
</reference>
<dbReference type="InterPro" id="IPR035068">
    <property type="entry name" value="TldD/PmbA_N"/>
</dbReference>
<name>A0A6P1T4X9_9RHOB</name>
<dbReference type="SUPFAM" id="SSF111283">
    <property type="entry name" value="Putative modulator of DNA gyrase, PmbA/TldD"/>
    <property type="match status" value="1"/>
</dbReference>
<dbReference type="EMBL" id="CP046620">
    <property type="protein sequence ID" value="QHQ36770.1"/>
    <property type="molecule type" value="Genomic_DNA"/>
</dbReference>
<feature type="domain" description="Metalloprotease TldD/E C-terminal" evidence="3">
    <location>
        <begin position="231"/>
        <end position="447"/>
    </location>
</feature>
<dbReference type="Pfam" id="PF01523">
    <property type="entry name" value="PmbA_TldD_1st"/>
    <property type="match status" value="1"/>
</dbReference>
<dbReference type="InterPro" id="IPR002510">
    <property type="entry name" value="Metalloprtase-TldD/E_N"/>
</dbReference>